<keyword evidence="4" id="KW-0547">Nucleotide-binding</keyword>
<gene>
    <name evidence="4" type="ORF">HanXRQr2_Chr12g0544201</name>
</gene>
<keyword evidence="1" id="KW-0479">Metal-binding</keyword>
<sequence>MISEEIGRAMQASIPHLAQEVEGHVLEVVESMMESKIDELKGMINAMQERKGTRKCTYKEFMACNPLPFKGEIDPIICQRWIASTEAVFIRSHCEKEDQVMFATGLLQLRAKDWWDVYSKELGEEKVQVLTWQEFKEPFLKHHCPQSAIDKIQEDFLHLRQKDETIDEITNVFLDKLKFCNDIAGTERMKINRYYGMLKAEYREFIIPAKCETLNELIELARDREIEIRRQAERGEKRVSENVSSSSPSKKPKFQDQGKKDKAKGSIPKCKTCGKLHTGECLKGKKGCYNCGQEGHPYYRCPNPSRTCYNCFQPGHIKAECPKLQQKTDKEARKEEAPRAKGRMFQITTEEAKDHPNVVSGIFSLNSMPTYVLFDTGASRSFVSSELVSHPSFKIERLRRL</sequence>
<accession>A0A9K3HGZ1</accession>
<keyword evidence="1" id="KW-0863">Zinc-finger</keyword>
<keyword evidence="4" id="KW-0378">Hydrolase</keyword>
<comment type="caution">
    <text evidence="4">The sequence shown here is derived from an EMBL/GenBank/DDBJ whole genome shotgun (WGS) entry which is preliminary data.</text>
</comment>
<dbReference type="Pfam" id="PF08284">
    <property type="entry name" value="RVP_2"/>
    <property type="match status" value="1"/>
</dbReference>
<dbReference type="SMART" id="SM00343">
    <property type="entry name" value="ZnF_C2HC"/>
    <property type="match status" value="2"/>
</dbReference>
<feature type="domain" description="CCHC-type" evidence="3">
    <location>
        <begin position="308"/>
        <end position="323"/>
    </location>
</feature>
<dbReference type="GO" id="GO:0004190">
    <property type="term" value="F:aspartic-type endopeptidase activity"/>
    <property type="evidence" value="ECO:0007669"/>
    <property type="project" value="InterPro"/>
</dbReference>
<evidence type="ECO:0000313" key="4">
    <source>
        <dbReference type="EMBL" id="KAF5778156.1"/>
    </source>
</evidence>
<keyword evidence="1" id="KW-0862">Zinc</keyword>
<dbReference type="InterPro" id="IPR001969">
    <property type="entry name" value="Aspartic_peptidase_AS"/>
</dbReference>
<dbReference type="GO" id="GO:0006508">
    <property type="term" value="P:proteolysis"/>
    <property type="evidence" value="ECO:0007669"/>
    <property type="project" value="InterPro"/>
</dbReference>
<feature type="compositionally biased region" description="Basic and acidic residues" evidence="2">
    <location>
        <begin position="253"/>
        <end position="264"/>
    </location>
</feature>
<dbReference type="Pfam" id="PF00098">
    <property type="entry name" value="zf-CCHC"/>
    <property type="match status" value="1"/>
</dbReference>
<evidence type="ECO:0000313" key="5">
    <source>
        <dbReference type="Proteomes" id="UP000215914"/>
    </source>
</evidence>
<dbReference type="EMBL" id="MNCJ02000327">
    <property type="protein sequence ID" value="KAF5778156.1"/>
    <property type="molecule type" value="Genomic_DNA"/>
</dbReference>
<proteinExistence type="predicted"/>
<feature type="domain" description="CCHC-type" evidence="3">
    <location>
        <begin position="288"/>
        <end position="303"/>
    </location>
</feature>
<dbReference type="AlphaFoldDB" id="A0A9K3HGZ1"/>
<dbReference type="SUPFAM" id="SSF57756">
    <property type="entry name" value="Retrovirus zinc finger-like domains"/>
    <property type="match status" value="1"/>
</dbReference>
<dbReference type="Proteomes" id="UP000215914">
    <property type="component" value="Unassembled WGS sequence"/>
</dbReference>
<dbReference type="Gene3D" id="4.10.60.10">
    <property type="entry name" value="Zinc finger, CCHC-type"/>
    <property type="match status" value="1"/>
</dbReference>
<dbReference type="InterPro" id="IPR032567">
    <property type="entry name" value="RTL1-rel"/>
</dbReference>
<keyword evidence="4" id="KW-0347">Helicase</keyword>
<organism evidence="4 5">
    <name type="scientific">Helianthus annuus</name>
    <name type="common">Common sunflower</name>
    <dbReference type="NCBI Taxonomy" id="4232"/>
    <lineage>
        <taxon>Eukaryota</taxon>
        <taxon>Viridiplantae</taxon>
        <taxon>Streptophyta</taxon>
        <taxon>Embryophyta</taxon>
        <taxon>Tracheophyta</taxon>
        <taxon>Spermatophyta</taxon>
        <taxon>Magnoliopsida</taxon>
        <taxon>eudicotyledons</taxon>
        <taxon>Gunneridae</taxon>
        <taxon>Pentapetalae</taxon>
        <taxon>asterids</taxon>
        <taxon>campanulids</taxon>
        <taxon>Asterales</taxon>
        <taxon>Asteraceae</taxon>
        <taxon>Asteroideae</taxon>
        <taxon>Heliantheae alliance</taxon>
        <taxon>Heliantheae</taxon>
        <taxon>Helianthus</taxon>
    </lineage>
</organism>
<dbReference type="InterPro" id="IPR001878">
    <property type="entry name" value="Znf_CCHC"/>
</dbReference>
<keyword evidence="5" id="KW-1185">Reference proteome</keyword>
<dbReference type="PANTHER" id="PTHR15503:SF41">
    <property type="entry name" value="NUCLEOTIDYLTRANSFERASE, RIBONUCLEASE H"/>
    <property type="match status" value="1"/>
</dbReference>
<dbReference type="Gramene" id="mRNA:HanXRQr2_Chr12g0544201">
    <property type="protein sequence ID" value="mRNA:HanXRQr2_Chr12g0544201"/>
    <property type="gene ID" value="HanXRQr2_Chr12g0544201"/>
</dbReference>
<dbReference type="Pfam" id="PF19259">
    <property type="entry name" value="Ty3_capsid"/>
    <property type="match status" value="1"/>
</dbReference>
<reference evidence="4" key="1">
    <citation type="journal article" date="2017" name="Nature">
        <title>The sunflower genome provides insights into oil metabolism, flowering and Asterid evolution.</title>
        <authorList>
            <person name="Badouin H."/>
            <person name="Gouzy J."/>
            <person name="Grassa C.J."/>
            <person name="Murat F."/>
            <person name="Staton S.E."/>
            <person name="Cottret L."/>
            <person name="Lelandais-Briere C."/>
            <person name="Owens G.L."/>
            <person name="Carrere S."/>
            <person name="Mayjonade B."/>
            <person name="Legrand L."/>
            <person name="Gill N."/>
            <person name="Kane N.C."/>
            <person name="Bowers J.E."/>
            <person name="Hubner S."/>
            <person name="Bellec A."/>
            <person name="Berard A."/>
            <person name="Berges H."/>
            <person name="Blanchet N."/>
            <person name="Boniface M.C."/>
            <person name="Brunel D."/>
            <person name="Catrice O."/>
            <person name="Chaidir N."/>
            <person name="Claudel C."/>
            <person name="Donnadieu C."/>
            <person name="Faraut T."/>
            <person name="Fievet G."/>
            <person name="Helmstetter N."/>
            <person name="King M."/>
            <person name="Knapp S.J."/>
            <person name="Lai Z."/>
            <person name="Le Paslier M.C."/>
            <person name="Lippi Y."/>
            <person name="Lorenzon L."/>
            <person name="Mandel J.R."/>
            <person name="Marage G."/>
            <person name="Marchand G."/>
            <person name="Marquand E."/>
            <person name="Bret-Mestries E."/>
            <person name="Morien E."/>
            <person name="Nambeesan S."/>
            <person name="Nguyen T."/>
            <person name="Pegot-Espagnet P."/>
            <person name="Pouilly N."/>
            <person name="Raftis F."/>
            <person name="Sallet E."/>
            <person name="Schiex T."/>
            <person name="Thomas J."/>
            <person name="Vandecasteele C."/>
            <person name="Vares D."/>
            <person name="Vear F."/>
            <person name="Vautrin S."/>
            <person name="Crespi M."/>
            <person name="Mangin B."/>
            <person name="Burke J.M."/>
            <person name="Salse J."/>
            <person name="Munos S."/>
            <person name="Vincourt P."/>
            <person name="Rieseberg L.H."/>
            <person name="Langlade N.B."/>
        </authorList>
    </citation>
    <scope>NUCLEOTIDE SEQUENCE</scope>
    <source>
        <tissue evidence="4">Leaves</tissue>
    </source>
</reference>
<evidence type="ECO:0000259" key="3">
    <source>
        <dbReference type="PROSITE" id="PS50158"/>
    </source>
</evidence>
<dbReference type="GO" id="GO:0003724">
    <property type="term" value="F:RNA helicase activity"/>
    <property type="evidence" value="ECO:0007669"/>
    <property type="project" value="UniProtKB-EC"/>
</dbReference>
<feature type="region of interest" description="Disordered" evidence="2">
    <location>
        <begin position="233"/>
        <end position="266"/>
    </location>
</feature>
<dbReference type="EC" id="3.6.4.13" evidence="4"/>
<reference evidence="4" key="2">
    <citation type="submission" date="2020-06" db="EMBL/GenBank/DDBJ databases">
        <title>Helianthus annuus Genome sequencing and assembly Release 2.</title>
        <authorList>
            <person name="Gouzy J."/>
            <person name="Langlade N."/>
            <person name="Munos S."/>
        </authorList>
    </citation>
    <scope>NUCLEOTIDE SEQUENCE</scope>
    <source>
        <tissue evidence="4">Leaves</tissue>
    </source>
</reference>
<evidence type="ECO:0000256" key="2">
    <source>
        <dbReference type="SAM" id="MobiDB-lite"/>
    </source>
</evidence>
<name>A0A9K3HGZ1_HELAN</name>
<dbReference type="PANTHER" id="PTHR15503">
    <property type="entry name" value="LDOC1 RELATED"/>
    <property type="match status" value="1"/>
</dbReference>
<evidence type="ECO:0000256" key="1">
    <source>
        <dbReference type="PROSITE-ProRule" id="PRU00047"/>
    </source>
</evidence>
<keyword evidence="4" id="KW-0067">ATP-binding</keyword>
<dbReference type="PROSITE" id="PS00141">
    <property type="entry name" value="ASP_PROTEASE"/>
    <property type="match status" value="1"/>
</dbReference>
<dbReference type="InterPro" id="IPR045358">
    <property type="entry name" value="Ty3_capsid"/>
</dbReference>
<dbReference type="GO" id="GO:0003676">
    <property type="term" value="F:nucleic acid binding"/>
    <property type="evidence" value="ECO:0007669"/>
    <property type="project" value="InterPro"/>
</dbReference>
<dbReference type="InterPro" id="IPR036875">
    <property type="entry name" value="Znf_CCHC_sf"/>
</dbReference>
<dbReference type="PROSITE" id="PS50158">
    <property type="entry name" value="ZF_CCHC"/>
    <property type="match status" value="2"/>
</dbReference>
<dbReference type="GO" id="GO:0008270">
    <property type="term" value="F:zinc ion binding"/>
    <property type="evidence" value="ECO:0007669"/>
    <property type="project" value="UniProtKB-KW"/>
</dbReference>
<protein>
    <submittedName>
        <fullName evidence="4">RNA helicase transcription factor interactor and regulator CCHC(Zn) family</fullName>
        <ecNumber evidence="4">3.6.4.13</ecNumber>
    </submittedName>
</protein>